<evidence type="ECO:0000313" key="3">
    <source>
        <dbReference type="Proteomes" id="UP000642920"/>
    </source>
</evidence>
<dbReference type="Proteomes" id="UP000642920">
    <property type="component" value="Unassembled WGS sequence"/>
</dbReference>
<dbReference type="PANTHER" id="PTHR37947">
    <property type="entry name" value="BLL2462 PROTEIN"/>
    <property type="match status" value="1"/>
</dbReference>
<feature type="transmembrane region" description="Helical" evidence="1">
    <location>
        <begin position="6"/>
        <end position="27"/>
    </location>
</feature>
<evidence type="ECO:0000256" key="1">
    <source>
        <dbReference type="SAM" id="Phobius"/>
    </source>
</evidence>
<sequence>MLNTSLSSYWLLLCIILGLGYAYLLYTAQKQPWSSKWKWLLFSIRGIAVAAITFLFLEPFVNQTSTEVESRKLVFLWDDSESAKLALGNEVVEKEWKELHELADEVAEQKKVELQWKNLANKPIENPDSVPTEAALTPLRQSLDAIASGDQSNSIAEVVLISDGIYNRGASPDYYAYPFKVSTIGLGDSTEKKDVSIASLKYNKVVYQGNKFPMLVEIAHQGFENESIQVVLKNNGEILNQKTIKINSQDITNQVSFLVEANSEGYQQYEIQLNSTSEEFNKANNSRTAFVNIVEGKKKIVLLAAAPHPDIKAIKKSIERNENYELILAIDQVSAYKADDYDLAILFHLPNRKNVFQNEIKQLYNANTSIWFVVGNGGIDIAEFNMLNEGVQLNPWQEVDEANIYYNNDFNAFDLDRESIPNLDELPPASMPFIEHRINPKAETLFYKRVGRVKTQQPISVFYEDGDYKESTLLLEGFWNWRLVEYLQTEEYKLFDDWVGKTVRWLTTKNNKSQLEVYSIKESYASFEQVSLAVETYNEVYQEIFGKKINLNISGSDSTYQFSFTTDRLTPNFEIGTLPEGKYVFEASATINGKSFVDKGQFVVSGNNFEELNLLANFGMLERLADKNEGRFFHYQNTSELLDYLVQNDYPQILKSKNKTVPLTNNYWLYVIILILIFMEWFLRRYFGSY</sequence>
<organism evidence="2 3">
    <name type="scientific">Marivirga atlantica</name>
    <dbReference type="NCBI Taxonomy" id="1548457"/>
    <lineage>
        <taxon>Bacteria</taxon>
        <taxon>Pseudomonadati</taxon>
        <taxon>Bacteroidota</taxon>
        <taxon>Cytophagia</taxon>
        <taxon>Cytophagales</taxon>
        <taxon>Marivirgaceae</taxon>
        <taxon>Marivirga</taxon>
    </lineage>
</organism>
<proteinExistence type="predicted"/>
<keyword evidence="3" id="KW-1185">Reference proteome</keyword>
<feature type="transmembrane region" description="Helical" evidence="1">
    <location>
        <begin position="667"/>
        <end position="683"/>
    </location>
</feature>
<keyword evidence="1" id="KW-0472">Membrane</keyword>
<accession>A0A937AKS5</accession>
<comment type="caution">
    <text evidence="2">The sequence shown here is derived from an EMBL/GenBank/DDBJ whole genome shotgun (WGS) entry which is preliminary data.</text>
</comment>
<dbReference type="RefSeq" id="WP_201918160.1">
    <property type="nucleotide sequence ID" value="NZ_JAERQG010000001.1"/>
</dbReference>
<keyword evidence="1" id="KW-0812">Transmembrane</keyword>
<protein>
    <recommendedName>
        <fullName evidence="4">VWA domain-containing protein</fullName>
    </recommendedName>
</protein>
<reference evidence="2" key="1">
    <citation type="submission" date="2021-01" db="EMBL/GenBank/DDBJ databases">
        <title>Marivirga sp. nov., isolated from intertidal surface sediments.</title>
        <authorList>
            <person name="Zhang M."/>
        </authorList>
    </citation>
    <scope>NUCLEOTIDE SEQUENCE</scope>
    <source>
        <strain evidence="2">SM1354</strain>
    </source>
</reference>
<dbReference type="EMBL" id="JAERQG010000001">
    <property type="protein sequence ID" value="MBL0764517.1"/>
    <property type="molecule type" value="Genomic_DNA"/>
</dbReference>
<name>A0A937AKS5_9BACT</name>
<dbReference type="PANTHER" id="PTHR37947:SF1">
    <property type="entry name" value="BLL2462 PROTEIN"/>
    <property type="match status" value="1"/>
</dbReference>
<evidence type="ECO:0008006" key="4">
    <source>
        <dbReference type="Google" id="ProtNLM"/>
    </source>
</evidence>
<keyword evidence="1" id="KW-1133">Transmembrane helix</keyword>
<evidence type="ECO:0000313" key="2">
    <source>
        <dbReference type="EMBL" id="MBL0764517.1"/>
    </source>
</evidence>
<feature type="transmembrane region" description="Helical" evidence="1">
    <location>
        <begin position="39"/>
        <end position="57"/>
    </location>
</feature>
<dbReference type="AlphaFoldDB" id="A0A937AKS5"/>
<gene>
    <name evidence="2" type="ORF">JKP34_04580</name>
</gene>